<dbReference type="GO" id="GO:0009055">
    <property type="term" value="F:electron transfer activity"/>
    <property type="evidence" value="ECO:0007669"/>
    <property type="project" value="InterPro"/>
</dbReference>
<evidence type="ECO:0000256" key="2">
    <source>
        <dbReference type="ARBA" id="ARBA00022485"/>
    </source>
</evidence>
<dbReference type="GO" id="GO:0022900">
    <property type="term" value="P:electron transport chain"/>
    <property type="evidence" value="ECO:0007669"/>
    <property type="project" value="UniProtKB-UniRule"/>
</dbReference>
<comment type="subcellular location">
    <subcellularLocation>
        <location evidence="10">Cell membrane</location>
    </subcellularLocation>
</comment>
<dbReference type="PANTHER" id="PTHR43560">
    <property type="entry name" value="ION-TRANSLOCATING OXIDOREDUCTASE COMPLEX SUBUNIT B"/>
    <property type="match status" value="1"/>
</dbReference>
<dbReference type="InterPro" id="IPR017900">
    <property type="entry name" value="4Fe4S_Fe_S_CS"/>
</dbReference>
<evidence type="ECO:0000313" key="13">
    <source>
        <dbReference type="EMBL" id="SHJ68116.1"/>
    </source>
</evidence>
<keyword evidence="9 10" id="KW-0472">Membrane</keyword>
<feature type="region of interest" description="Hydrophobic" evidence="10">
    <location>
        <begin position="1"/>
        <end position="23"/>
    </location>
</feature>
<protein>
    <recommendedName>
        <fullName evidence="10">Ion-translocating oxidoreductase complex subunit B</fullName>
        <ecNumber evidence="10">7.-.-.-</ecNumber>
    </recommendedName>
    <alternativeName>
        <fullName evidence="10">Rnf electron transport complex subunit B</fullName>
    </alternativeName>
</protein>
<name>A0A1M6LA79_9BACT</name>
<dbReference type="Gene3D" id="1.10.15.40">
    <property type="entry name" value="Electron transport complex subunit B, putative Fe-S cluster"/>
    <property type="match status" value="1"/>
</dbReference>
<sequence>MLTAFLVLGVLGLIIGVGLAAASKIFYVYVDPLVLAIDDVLPGANCGGCGMPGCSANAEAIVAGKASPASCVAGGEDLAAAIAAIMGVSVAATEPDIAKPGCYYGVKDAATKFTYEGIQDCRAAAMINGGMKECTVGCLGLGSCVKACPFGALEMGEDGLPRVIAEKCTGCGTCERTCPKGIINMSSVTRRIIKEYTTNDCTTPCQRACPAGINIRGYVGAIAEEKFEDAVLIIKERNPFPAVIGRICPHPCETECRRNLVDESVAINYCKRFAADFEMKSGKRLLPYKAPETGKRVAVAGGGIQGLTAAFFLARLGHAPTVLEATDTLGGLLRTAIPENRLSQKVFDWEIQGILDMGVDAQMNTALGRDASVAELLAEGYDAVLAAPGGWDGRLSRPEDKEPKQVLPNTNLLIDVAKDAGSVTWGDSAIFVGGGAAVVDIAAQTKAKEKTLVLRGAADDALIAKAKEKGVKLVQNSAVTRLFGQDAELKQVEIMDLTSSEKQVVSCSNLILGSGRAPEMVFIRKPAESDGTEPPAVPADGPVKWIGAPPYKKPKDDFTPGLLAPADPVSDYSAAVEAIGAGRRAAASVHMVMNGEDAFLPENVVTPSVYVQDVFMLDAVPPIPREIMPLQKTGTEDAPELEKGYPKEQAVAEASRCLQCGLICYQKGKRAA</sequence>
<feature type="binding site" evidence="10">
    <location>
        <position position="148"/>
    </location>
    <ligand>
        <name>[4Fe-4S] cluster</name>
        <dbReference type="ChEBI" id="CHEBI:49883"/>
        <label>3</label>
    </ligand>
</feature>
<dbReference type="STRING" id="1121393.SAMN02745216_02079"/>
<dbReference type="AlphaFoldDB" id="A0A1M6LA79"/>
<comment type="function">
    <text evidence="10">Part of a membrane-bound complex that couples electron transfer with translocation of ions across the membrane.</text>
</comment>
<evidence type="ECO:0000259" key="12">
    <source>
        <dbReference type="PROSITE" id="PS51656"/>
    </source>
</evidence>
<dbReference type="InterPro" id="IPR050395">
    <property type="entry name" value="4Fe4S_Ferredoxin_RnfB"/>
</dbReference>
<evidence type="ECO:0000256" key="1">
    <source>
        <dbReference type="ARBA" id="ARBA00022448"/>
    </source>
</evidence>
<feature type="domain" description="4Fe-4S ferredoxin-type" evidence="11">
    <location>
        <begin position="123"/>
        <end position="158"/>
    </location>
</feature>
<dbReference type="Pfam" id="PF07992">
    <property type="entry name" value="Pyr_redox_2"/>
    <property type="match status" value="1"/>
</dbReference>
<dbReference type="Pfam" id="PF04060">
    <property type="entry name" value="FeS"/>
    <property type="match status" value="1"/>
</dbReference>
<dbReference type="SUPFAM" id="SSF51971">
    <property type="entry name" value="Nucleotide-binding domain"/>
    <property type="match status" value="1"/>
</dbReference>
<feature type="binding site" evidence="10">
    <location>
        <position position="54"/>
    </location>
    <ligand>
        <name>[4Fe-4S] cluster</name>
        <dbReference type="ChEBI" id="CHEBI:49883"/>
        <label>1</label>
    </ligand>
</feature>
<keyword evidence="7 10" id="KW-0408">Iron</keyword>
<evidence type="ECO:0000259" key="11">
    <source>
        <dbReference type="PROSITE" id="PS51379"/>
    </source>
</evidence>
<evidence type="ECO:0000256" key="9">
    <source>
        <dbReference type="ARBA" id="ARBA00023136"/>
    </source>
</evidence>
<dbReference type="InterPro" id="IPR010207">
    <property type="entry name" value="Elect_transpt_cplx_RnfB/RsxB"/>
</dbReference>
<dbReference type="PANTHER" id="PTHR43560:SF1">
    <property type="entry name" value="ION-TRANSLOCATING OXIDOREDUCTASE COMPLEX SUBUNIT B"/>
    <property type="match status" value="1"/>
</dbReference>
<dbReference type="NCBIfam" id="TIGR01944">
    <property type="entry name" value="rnfB"/>
    <property type="match status" value="1"/>
</dbReference>
<feature type="binding site" evidence="10">
    <location>
        <position position="171"/>
    </location>
    <ligand>
        <name>[4Fe-4S] cluster</name>
        <dbReference type="ChEBI" id="CHEBI:49883"/>
        <label>3</label>
    </ligand>
</feature>
<dbReference type="InterPro" id="IPR007202">
    <property type="entry name" value="4Fe-4S_dom"/>
</dbReference>
<dbReference type="PROSITE" id="PS51656">
    <property type="entry name" value="4FE4S"/>
    <property type="match status" value="1"/>
</dbReference>
<dbReference type="GO" id="GO:0005886">
    <property type="term" value="C:plasma membrane"/>
    <property type="evidence" value="ECO:0007669"/>
    <property type="project" value="UniProtKB-SubCell"/>
</dbReference>
<dbReference type="EC" id="7.-.-.-" evidence="10"/>
<feature type="binding site" evidence="10">
    <location>
        <position position="168"/>
    </location>
    <ligand>
        <name>[4Fe-4S] cluster</name>
        <dbReference type="ChEBI" id="CHEBI:49883"/>
        <label>3</label>
    </ligand>
</feature>
<evidence type="ECO:0000313" key="14">
    <source>
        <dbReference type="Proteomes" id="UP000183994"/>
    </source>
</evidence>
<feature type="binding site" evidence="10">
    <location>
        <position position="46"/>
    </location>
    <ligand>
        <name>[4Fe-4S] cluster</name>
        <dbReference type="ChEBI" id="CHEBI:49883"/>
        <label>1</label>
    </ligand>
</feature>
<evidence type="ECO:0000256" key="10">
    <source>
        <dbReference type="HAMAP-Rule" id="MF_00463"/>
    </source>
</evidence>
<feature type="domain" description="4Fe-4S" evidence="12">
    <location>
        <begin position="29"/>
        <end position="88"/>
    </location>
</feature>
<feature type="binding site" evidence="10">
    <location>
        <position position="134"/>
    </location>
    <ligand>
        <name>[4Fe-4S] cluster</name>
        <dbReference type="ChEBI" id="CHEBI:49883"/>
        <label>2</label>
    </ligand>
</feature>
<dbReference type="InterPro" id="IPR023753">
    <property type="entry name" value="FAD/NAD-binding_dom"/>
</dbReference>
<evidence type="ECO:0000256" key="8">
    <source>
        <dbReference type="ARBA" id="ARBA00023014"/>
    </source>
</evidence>
<keyword evidence="4 10" id="KW-0677">Repeat</keyword>
<dbReference type="InterPro" id="IPR036188">
    <property type="entry name" value="FAD/NAD-bd_sf"/>
</dbReference>
<dbReference type="HAMAP" id="MF_00463">
    <property type="entry name" value="RsxB_RnfB"/>
    <property type="match status" value="1"/>
</dbReference>
<dbReference type="OrthoDB" id="9803192at2"/>
<dbReference type="SUPFAM" id="SSF46548">
    <property type="entry name" value="alpha-helical ferredoxin"/>
    <property type="match status" value="1"/>
</dbReference>
<dbReference type="InterPro" id="IPR009051">
    <property type="entry name" value="Helical_ferredxn"/>
</dbReference>
<evidence type="ECO:0000256" key="3">
    <source>
        <dbReference type="ARBA" id="ARBA00022723"/>
    </source>
</evidence>
<keyword evidence="8 10" id="KW-0411">Iron-sulfur</keyword>
<dbReference type="Gene3D" id="3.50.50.60">
    <property type="entry name" value="FAD/NAD(P)-binding domain"/>
    <property type="match status" value="1"/>
</dbReference>
<dbReference type="Gene3D" id="3.30.70.20">
    <property type="match status" value="1"/>
</dbReference>
<proteinExistence type="inferred from homology"/>
<keyword evidence="5 10" id="KW-1278">Translocase</keyword>
<evidence type="ECO:0000256" key="4">
    <source>
        <dbReference type="ARBA" id="ARBA00022737"/>
    </source>
</evidence>
<feature type="binding site" evidence="10">
    <location>
        <position position="144"/>
    </location>
    <ligand>
        <name>[4Fe-4S] cluster</name>
        <dbReference type="ChEBI" id="CHEBI:49883"/>
        <label>2</label>
    </ligand>
</feature>
<evidence type="ECO:0000256" key="5">
    <source>
        <dbReference type="ARBA" id="ARBA00022967"/>
    </source>
</evidence>
<dbReference type="Proteomes" id="UP000183994">
    <property type="component" value="Unassembled WGS sequence"/>
</dbReference>
<gene>
    <name evidence="10" type="primary">rnfB</name>
    <name evidence="13" type="ORF">SAMN02745216_02079</name>
</gene>
<dbReference type="InterPro" id="IPR028261">
    <property type="entry name" value="DPD_II"/>
</dbReference>
<keyword evidence="2 10" id="KW-0004">4Fe-4S</keyword>
<dbReference type="EMBL" id="FQZU01000010">
    <property type="protein sequence ID" value="SHJ68116.1"/>
    <property type="molecule type" value="Genomic_DNA"/>
</dbReference>
<dbReference type="PRINTS" id="PR00419">
    <property type="entry name" value="ADXRDTASE"/>
</dbReference>
<dbReference type="PROSITE" id="PS00198">
    <property type="entry name" value="4FE4S_FER_1"/>
    <property type="match status" value="1"/>
</dbReference>
<keyword evidence="14" id="KW-1185">Reference proteome</keyword>
<dbReference type="GO" id="GO:0016491">
    <property type="term" value="F:oxidoreductase activity"/>
    <property type="evidence" value="ECO:0007669"/>
    <property type="project" value="InterPro"/>
</dbReference>
<feature type="binding site" evidence="10">
    <location>
        <position position="138"/>
    </location>
    <ligand>
        <name>[4Fe-4S] cluster</name>
        <dbReference type="ChEBI" id="CHEBI:49883"/>
        <label>2</label>
    </ligand>
</feature>
<dbReference type="GO" id="GO:0051539">
    <property type="term" value="F:4 iron, 4 sulfur cluster binding"/>
    <property type="evidence" value="ECO:0007669"/>
    <property type="project" value="UniProtKB-UniRule"/>
</dbReference>
<dbReference type="Pfam" id="PF14691">
    <property type="entry name" value="Fer4_20"/>
    <property type="match status" value="1"/>
</dbReference>
<accession>A0A1M6LA79</accession>
<dbReference type="GO" id="GO:0046872">
    <property type="term" value="F:metal ion binding"/>
    <property type="evidence" value="ECO:0007669"/>
    <property type="project" value="UniProtKB-KW"/>
</dbReference>
<keyword evidence="6 10" id="KW-0249">Electron transport</keyword>
<keyword evidence="10" id="KW-1003">Cell membrane</keyword>
<evidence type="ECO:0000256" key="6">
    <source>
        <dbReference type="ARBA" id="ARBA00022982"/>
    </source>
</evidence>
<feature type="binding site" evidence="10">
    <location>
        <position position="178"/>
    </location>
    <ligand>
        <name>[4Fe-4S] cluster</name>
        <dbReference type="ChEBI" id="CHEBI:49883"/>
        <label>2</label>
    </ligand>
</feature>
<feature type="binding site" evidence="10">
    <location>
        <position position="71"/>
    </location>
    <ligand>
        <name>[4Fe-4S] cluster</name>
        <dbReference type="ChEBI" id="CHEBI:49883"/>
        <label>1</label>
    </ligand>
</feature>
<feature type="binding site" evidence="10">
    <location>
        <position position="174"/>
    </location>
    <ligand>
        <name>[4Fe-4S] cluster</name>
        <dbReference type="ChEBI" id="CHEBI:49883"/>
        <label>3</label>
    </ligand>
</feature>
<dbReference type="SUPFAM" id="SSF54862">
    <property type="entry name" value="4Fe-4S ferredoxins"/>
    <property type="match status" value="1"/>
</dbReference>
<feature type="binding site" evidence="10">
    <location>
        <position position="49"/>
    </location>
    <ligand>
        <name>[4Fe-4S] cluster</name>
        <dbReference type="ChEBI" id="CHEBI:49883"/>
        <label>1</label>
    </ligand>
</feature>
<evidence type="ECO:0000256" key="7">
    <source>
        <dbReference type="ARBA" id="ARBA00023004"/>
    </source>
</evidence>
<dbReference type="PROSITE" id="PS51379">
    <property type="entry name" value="4FE4S_FER_2"/>
    <property type="match status" value="2"/>
</dbReference>
<comment type="cofactor">
    <cofactor evidence="10">
        <name>[4Fe-4S] cluster</name>
        <dbReference type="ChEBI" id="CHEBI:49883"/>
    </cofactor>
    <text evidence="10">Binds 3 [4Fe-4S] clusters.</text>
</comment>
<keyword evidence="1 10" id="KW-0813">Transport</keyword>
<reference evidence="14" key="1">
    <citation type="submission" date="2016-11" db="EMBL/GenBank/DDBJ databases">
        <authorList>
            <person name="Varghese N."/>
            <person name="Submissions S."/>
        </authorList>
    </citation>
    <scope>NUCLEOTIDE SEQUENCE [LARGE SCALE GENOMIC DNA]</scope>
    <source>
        <strain evidence="14">DSM 16219</strain>
    </source>
</reference>
<organism evidence="13 14">
    <name type="scientific">Desulfatibacillum alkenivorans DSM 16219</name>
    <dbReference type="NCBI Taxonomy" id="1121393"/>
    <lineage>
        <taxon>Bacteria</taxon>
        <taxon>Pseudomonadati</taxon>
        <taxon>Thermodesulfobacteriota</taxon>
        <taxon>Desulfobacteria</taxon>
        <taxon>Desulfobacterales</taxon>
        <taxon>Desulfatibacillaceae</taxon>
        <taxon>Desulfatibacillum</taxon>
    </lineage>
</organism>
<dbReference type="Gene3D" id="1.10.1060.10">
    <property type="entry name" value="Alpha-helical ferredoxin"/>
    <property type="match status" value="1"/>
</dbReference>
<comment type="similarity">
    <text evidence="10">Belongs to the 4Fe4S bacterial-type ferredoxin family. RnfB subfamily.</text>
</comment>
<dbReference type="Pfam" id="PF12838">
    <property type="entry name" value="Fer4_7"/>
    <property type="match status" value="1"/>
</dbReference>
<comment type="subunit">
    <text evidence="10">The complex is composed of six subunits: RnfA, RnfB, RnfC, RnfD, RnfE and RnfG.</text>
</comment>
<feature type="domain" description="4Fe-4S ferredoxin-type" evidence="11">
    <location>
        <begin position="159"/>
        <end position="188"/>
    </location>
</feature>
<dbReference type="RefSeq" id="WP_073475515.1">
    <property type="nucleotide sequence ID" value="NZ_FQZU01000010.1"/>
</dbReference>
<dbReference type="InterPro" id="IPR017896">
    <property type="entry name" value="4Fe4S_Fe-S-bd"/>
</dbReference>
<comment type="caution">
    <text evidence="10">Lacks conserved residue(s) required for the propagation of feature annotation.</text>
</comment>
<keyword evidence="3 10" id="KW-0479">Metal-binding</keyword>